<feature type="region of interest" description="Disordered" evidence="7">
    <location>
        <begin position="289"/>
        <end position="323"/>
    </location>
</feature>
<dbReference type="GO" id="GO:0005524">
    <property type="term" value="F:ATP binding"/>
    <property type="evidence" value="ECO:0007669"/>
    <property type="project" value="UniProtKB-KW"/>
</dbReference>
<evidence type="ECO:0000313" key="11">
    <source>
        <dbReference type="Proteomes" id="UP001367676"/>
    </source>
</evidence>
<dbReference type="PROSITE" id="PS51194">
    <property type="entry name" value="HELICASE_CTER"/>
    <property type="match status" value="1"/>
</dbReference>
<dbReference type="SMART" id="SM00487">
    <property type="entry name" value="DEXDc"/>
    <property type="match status" value="1"/>
</dbReference>
<dbReference type="GO" id="GO:0010468">
    <property type="term" value="P:regulation of gene expression"/>
    <property type="evidence" value="ECO:0007669"/>
    <property type="project" value="UniProtKB-ARBA"/>
</dbReference>
<evidence type="ECO:0000256" key="4">
    <source>
        <dbReference type="ARBA" id="ARBA00022806"/>
    </source>
</evidence>
<accession>A0AAN9TBA4</accession>
<evidence type="ECO:0000256" key="1">
    <source>
        <dbReference type="ARBA" id="ARBA00012552"/>
    </source>
</evidence>
<keyword evidence="11" id="KW-1185">Reference proteome</keyword>
<dbReference type="GO" id="GO:0003676">
    <property type="term" value="F:nucleic acid binding"/>
    <property type="evidence" value="ECO:0007669"/>
    <property type="project" value="InterPro"/>
</dbReference>
<dbReference type="SMART" id="SM00490">
    <property type="entry name" value="HELICc"/>
    <property type="match status" value="1"/>
</dbReference>
<dbReference type="GO" id="GO:0016787">
    <property type="term" value="F:hydrolase activity"/>
    <property type="evidence" value="ECO:0007669"/>
    <property type="project" value="UniProtKB-KW"/>
</dbReference>
<dbReference type="Proteomes" id="UP001367676">
    <property type="component" value="Unassembled WGS sequence"/>
</dbReference>
<name>A0AAN9TBA4_9HEMI</name>
<dbReference type="InterPro" id="IPR027417">
    <property type="entry name" value="P-loop_NTPase"/>
</dbReference>
<evidence type="ECO:0000256" key="7">
    <source>
        <dbReference type="SAM" id="MobiDB-lite"/>
    </source>
</evidence>
<feature type="domain" description="Helicase C-terminal" evidence="9">
    <location>
        <begin position="152"/>
        <end position="293"/>
    </location>
</feature>
<dbReference type="PANTHER" id="PTHR47958">
    <property type="entry name" value="ATP-DEPENDENT RNA HELICASE DBP3"/>
    <property type="match status" value="1"/>
</dbReference>
<gene>
    <name evidence="10" type="ORF">V9T40_012690</name>
</gene>
<evidence type="ECO:0000313" key="10">
    <source>
        <dbReference type="EMBL" id="KAK7576404.1"/>
    </source>
</evidence>
<evidence type="ECO:0000256" key="2">
    <source>
        <dbReference type="ARBA" id="ARBA00022741"/>
    </source>
</evidence>
<proteinExistence type="inferred from homology"/>
<dbReference type="InterPro" id="IPR011545">
    <property type="entry name" value="DEAD/DEAH_box_helicase_dom"/>
</dbReference>
<dbReference type="InterPro" id="IPR014001">
    <property type="entry name" value="Helicase_ATP-bd"/>
</dbReference>
<dbReference type="Pfam" id="PF00270">
    <property type="entry name" value="DEAD"/>
    <property type="match status" value="1"/>
</dbReference>
<protein>
    <recommendedName>
        <fullName evidence="1">RNA helicase</fullName>
        <ecNumber evidence="1">3.6.4.13</ecNumber>
    </recommendedName>
</protein>
<organism evidence="10 11">
    <name type="scientific">Parthenolecanium corni</name>
    <dbReference type="NCBI Taxonomy" id="536013"/>
    <lineage>
        <taxon>Eukaryota</taxon>
        <taxon>Metazoa</taxon>
        <taxon>Ecdysozoa</taxon>
        <taxon>Arthropoda</taxon>
        <taxon>Hexapoda</taxon>
        <taxon>Insecta</taxon>
        <taxon>Pterygota</taxon>
        <taxon>Neoptera</taxon>
        <taxon>Paraneoptera</taxon>
        <taxon>Hemiptera</taxon>
        <taxon>Sternorrhyncha</taxon>
        <taxon>Coccoidea</taxon>
        <taxon>Coccidae</taxon>
        <taxon>Parthenolecanium</taxon>
    </lineage>
</organism>
<comment type="similarity">
    <text evidence="6">Belongs to the DEAD box helicase family.</text>
</comment>
<keyword evidence="3 6" id="KW-0378">Hydrolase</keyword>
<keyword evidence="5 6" id="KW-0067">ATP-binding</keyword>
<reference evidence="10 11" key="1">
    <citation type="submission" date="2024-03" db="EMBL/GenBank/DDBJ databases">
        <title>Adaptation during the transition from Ophiocordyceps entomopathogen to insect associate is accompanied by gene loss and intensified selection.</title>
        <authorList>
            <person name="Ward C.M."/>
            <person name="Onetto C.A."/>
            <person name="Borneman A.R."/>
        </authorList>
    </citation>
    <scope>NUCLEOTIDE SEQUENCE [LARGE SCALE GENOMIC DNA]</scope>
    <source>
        <strain evidence="10">AWRI1</strain>
        <tissue evidence="10">Single Adult Female</tissue>
    </source>
</reference>
<dbReference type="EC" id="3.6.4.13" evidence="1"/>
<keyword evidence="4 6" id="KW-0347">Helicase</keyword>
<evidence type="ECO:0000256" key="5">
    <source>
        <dbReference type="ARBA" id="ARBA00022840"/>
    </source>
</evidence>
<dbReference type="InterPro" id="IPR001650">
    <property type="entry name" value="Helicase_C-like"/>
</dbReference>
<dbReference type="PROSITE" id="PS51192">
    <property type="entry name" value="HELICASE_ATP_BIND_1"/>
    <property type="match status" value="1"/>
</dbReference>
<keyword evidence="2 6" id="KW-0547">Nucleotide-binding</keyword>
<evidence type="ECO:0000256" key="6">
    <source>
        <dbReference type="RuleBase" id="RU000492"/>
    </source>
</evidence>
<dbReference type="EMBL" id="JBBCAQ010000036">
    <property type="protein sequence ID" value="KAK7576404.1"/>
    <property type="molecule type" value="Genomic_DNA"/>
</dbReference>
<sequence length="370" mass="41445">MASAQTGSGKTAAFLLPIIHQLLEKQNVDPDDGSGCRPSAVILSPTRQLTTQIYEVGRKFARGSIVKVQQIYSGTSVSYQISQLQRGCHILIATPGRLGDFLNRGVLNFSGVRFVVLDEADRMLDMGFRGEMEKFLNYEKFEEVERTHKKSKLKEVLDKEEDVQGTFVFVGQKRNADFVASYLSGLKILTTSIHGDRFQSEREEALRDFRSRKMKILVATSVDIKGVTHVINFDLPDSIDEFVHRIGRAGRLGNKGKATSFYDSSADSSLVNNLVQILKQAGQPVPDFLSRDATGGGSYQDDKFGGQDYRSRNKGNGYKTDARNMPVQFGHRAVPKFFRHDDYSRPHNDQLHSHASSLGQYKKWPLAICN</sequence>
<dbReference type="GO" id="GO:0003724">
    <property type="term" value="F:RNA helicase activity"/>
    <property type="evidence" value="ECO:0007669"/>
    <property type="project" value="UniProtKB-EC"/>
</dbReference>
<dbReference type="CDD" id="cd18787">
    <property type="entry name" value="SF2_C_DEAD"/>
    <property type="match status" value="1"/>
</dbReference>
<dbReference type="Pfam" id="PF00271">
    <property type="entry name" value="Helicase_C"/>
    <property type="match status" value="1"/>
</dbReference>
<comment type="caution">
    <text evidence="10">The sequence shown here is derived from an EMBL/GenBank/DDBJ whole genome shotgun (WGS) entry which is preliminary data.</text>
</comment>
<evidence type="ECO:0000256" key="3">
    <source>
        <dbReference type="ARBA" id="ARBA00022801"/>
    </source>
</evidence>
<dbReference type="Gene3D" id="3.40.50.300">
    <property type="entry name" value="P-loop containing nucleotide triphosphate hydrolases"/>
    <property type="match status" value="2"/>
</dbReference>
<evidence type="ECO:0000259" key="9">
    <source>
        <dbReference type="PROSITE" id="PS51194"/>
    </source>
</evidence>
<dbReference type="InterPro" id="IPR000629">
    <property type="entry name" value="RNA-helicase_DEAD-box_CS"/>
</dbReference>
<feature type="compositionally biased region" description="Basic and acidic residues" evidence="7">
    <location>
        <begin position="300"/>
        <end position="311"/>
    </location>
</feature>
<dbReference type="SUPFAM" id="SSF52540">
    <property type="entry name" value="P-loop containing nucleoside triphosphate hydrolases"/>
    <property type="match status" value="1"/>
</dbReference>
<dbReference type="PROSITE" id="PS00039">
    <property type="entry name" value="DEAD_ATP_HELICASE"/>
    <property type="match status" value="1"/>
</dbReference>
<feature type="domain" description="Helicase ATP-binding" evidence="8">
    <location>
        <begin position="1"/>
        <end position="239"/>
    </location>
</feature>
<evidence type="ECO:0000259" key="8">
    <source>
        <dbReference type="PROSITE" id="PS51192"/>
    </source>
</evidence>
<dbReference type="AlphaFoldDB" id="A0AAN9TBA4"/>